<evidence type="ECO:0000313" key="9">
    <source>
        <dbReference type="EMBL" id="KAK4559568.1"/>
    </source>
</evidence>
<keyword evidence="3" id="KW-0862">Zinc</keyword>
<dbReference type="SUPFAM" id="SSF57903">
    <property type="entry name" value="FYVE/PHD zinc finger"/>
    <property type="match status" value="2"/>
</dbReference>
<feature type="compositionally biased region" description="Gly residues" evidence="5">
    <location>
        <begin position="194"/>
        <end position="221"/>
    </location>
</feature>
<protein>
    <submittedName>
        <fullName evidence="9">Uncharacterized protein</fullName>
    </submittedName>
</protein>
<dbReference type="InterPro" id="IPR050701">
    <property type="entry name" value="Histone_Mod_Regulator"/>
</dbReference>
<comment type="caution">
    <text evidence="9">The sequence shown here is derived from an EMBL/GenBank/DDBJ whole genome shotgun (WGS) entry which is preliminary data.</text>
</comment>
<evidence type="ECO:0000256" key="6">
    <source>
        <dbReference type="SAM" id="SignalP"/>
    </source>
</evidence>
<feature type="compositionally biased region" description="Low complexity" evidence="5">
    <location>
        <begin position="228"/>
        <end position="242"/>
    </location>
</feature>
<organism evidence="9 10">
    <name type="scientific">Quercus rubra</name>
    <name type="common">Northern red oak</name>
    <name type="synonym">Quercus borealis</name>
    <dbReference type="NCBI Taxonomy" id="3512"/>
    <lineage>
        <taxon>Eukaryota</taxon>
        <taxon>Viridiplantae</taxon>
        <taxon>Streptophyta</taxon>
        <taxon>Embryophyta</taxon>
        <taxon>Tracheophyta</taxon>
        <taxon>Spermatophyta</taxon>
        <taxon>Magnoliopsida</taxon>
        <taxon>eudicotyledons</taxon>
        <taxon>Gunneridae</taxon>
        <taxon>Pentapetalae</taxon>
        <taxon>rosids</taxon>
        <taxon>fabids</taxon>
        <taxon>Fagales</taxon>
        <taxon>Fagaceae</taxon>
        <taxon>Quercus</taxon>
    </lineage>
</organism>
<dbReference type="EMBL" id="JAXUIC010000012">
    <property type="protein sequence ID" value="KAK4559568.1"/>
    <property type="molecule type" value="Genomic_DNA"/>
</dbReference>
<evidence type="ECO:0000259" key="7">
    <source>
        <dbReference type="PROSITE" id="PS50016"/>
    </source>
</evidence>
<dbReference type="PROSITE" id="PS51805">
    <property type="entry name" value="EPHD"/>
    <property type="match status" value="2"/>
</dbReference>
<dbReference type="GO" id="GO:0008270">
    <property type="term" value="F:zinc ion binding"/>
    <property type="evidence" value="ECO:0007669"/>
    <property type="project" value="UniProtKB-KW"/>
</dbReference>
<keyword evidence="6" id="KW-0732">Signal</keyword>
<feature type="compositionally biased region" description="Polar residues" evidence="5">
    <location>
        <begin position="1504"/>
        <end position="1514"/>
    </location>
</feature>
<evidence type="ECO:0000256" key="1">
    <source>
        <dbReference type="ARBA" id="ARBA00022723"/>
    </source>
</evidence>
<dbReference type="Pfam" id="PF13832">
    <property type="entry name" value="zf-HC5HC2H_2"/>
    <property type="match status" value="2"/>
</dbReference>
<feature type="domain" description="PHD-type" evidence="7">
    <location>
        <begin position="330"/>
        <end position="381"/>
    </location>
</feature>
<dbReference type="CDD" id="cd15571">
    <property type="entry name" value="ePHD"/>
    <property type="match status" value="1"/>
</dbReference>
<dbReference type="InterPro" id="IPR034732">
    <property type="entry name" value="EPHD"/>
</dbReference>
<feature type="region of interest" description="Disordered" evidence="5">
    <location>
        <begin position="1435"/>
        <end position="1459"/>
    </location>
</feature>
<evidence type="ECO:0000256" key="4">
    <source>
        <dbReference type="PROSITE-ProRule" id="PRU00146"/>
    </source>
</evidence>
<dbReference type="PANTHER" id="PTHR13793">
    <property type="entry name" value="PHD FINGER PROTEINS"/>
    <property type="match status" value="1"/>
</dbReference>
<evidence type="ECO:0000256" key="2">
    <source>
        <dbReference type="ARBA" id="ARBA00022771"/>
    </source>
</evidence>
<feature type="region of interest" description="Disordered" evidence="5">
    <location>
        <begin position="179"/>
        <end position="257"/>
    </location>
</feature>
<sequence>MRWWVVLLLLMTGDRCHRRRKMMGRGADGGCGTEERPCPVSRVPAKNPATQPEIEEKQQTSPNIDLYSQARKALSERSPFDAVPEENSALSLLTLPSGLASFLWRSSDSRRRHKKSHSGADKKSARPARGSNIWVETDEYFRDLTLPDIEALYEVSSPLSSLVTRKCFLIPFLENDPRASVGSFGNESVKEQGGNEGGNGNGDGDGNENGDGNGNGNGNGDGNENENENGNVNGNENGNEDGNGNGAVKEEEVKSEAEQAMEIDTVGADVSLQDERSCSVSASSGGLEWLLGIRNKISLTSERPSKKRRLLGSDAGLEKVLIACPCEGNSSLCHFCCMGDTGKESNQLIVCSLCKVAVHQKCYGVLEDVDESWLCAWCKQMSDSNDSVKPCVLCPKQGGALKPIHKTNENDGALEFAHLFCCHWMPEVYIEDLKKMEPIMNVGGIKETRRKLVCNVCKVKCGACVRCSHGTCRTSFHPLCAREAGLRMEVWGKYRCDNVELRAFCPKHSDVQSSSSTSRVDDPTLAVGGDSNVANHLPVAVSLNKLHKSKIDCQNGENIAVHIGTPDAISNKSDDSGLQERGFSSSGLNTGIMSDCGDAQQLTNVGTLQRSTEDVNLSDSLNVALILKKLIDRGKTSVKDVALDIGISPDSLTATLADDGMVPELRCKILKWLRNHTYISTLEKNLKVKANSEVLCKGQGGTTDGSDALAVSDSNNPDSVAVKSVPPRRRTKSNVRILKDSKVICSPEEFFSDNGIMMAKNKVDQFGSEETEKSSNISIPNAIEKNSTEADGIVDSLLRHSPKSEGNSDRPSNYCFPGRVHLEDVAICEQKASVNGDQGNPVCSTVNSVVSGVMKTEAVSSFYIHPCICKKLLQMEWVMLSKHPVYEFNGLRGREISRLEASSTASFCCNHQNQLPKCNNKICNSDGLNLEQLAKAREMGVLDLSPEDEVEGEIVYFQHRLLSNAAARKQFTDNLICNVAQSLPREIDAARWQRWDSVLVNQYLCELREAKKQGRKERKHKEAQAVLAAATAAAAASSRISSFRKDSFDDSAQQESLTNLNTSNGRSGISSQLMPRVTETLPRVAPRVSSERQSDFVHLVSDLSKENPRSCDICRRSETILNPILVCLSCKVAVHLDCYRSVKESTGPWCCELCEDLSSRSSGATPHNFWEKPYFVAECGLCGGTAGAFRKSSNGEWVHAFCAEWVFESTFRRGQVNPIEGMETVLKEAHACYICRRKHGVCIKCNFGHCQITFHPTCARSSGFYMNIKNYGGKLQHKAYCEKHSLEQRAKAETHEHGIEEFKKFKQIRVELERLRLICERIIRREKKKRELVLCSHDILSFKRDQIARTLLAHNPFFLPDVSSESATTSLKGHTDDYKSCSDAIQRSDDITVDSTASVKRRIKVPVSMDTDQKTDDDCSTSHVFFTRKLTERSQCSGKQIPQKPSSVASRNLSDEGGWRSKYRKHAETFEKEIIMTSDQASMKNMRLPKGYQYVPADILHSGEQINQDASSSGEPLERHE</sequence>
<dbReference type="GO" id="GO:0006357">
    <property type="term" value="P:regulation of transcription by RNA polymerase II"/>
    <property type="evidence" value="ECO:0007669"/>
    <property type="project" value="TreeGrafter"/>
</dbReference>
<accession>A0AAN7E0U6</accession>
<dbReference type="PROSITE" id="PS50016">
    <property type="entry name" value="ZF_PHD_2"/>
    <property type="match status" value="2"/>
</dbReference>
<name>A0AAN7E0U6_QUERU</name>
<feature type="domain" description="PHD-type" evidence="8">
    <location>
        <begin position="388"/>
        <end position="509"/>
    </location>
</feature>
<evidence type="ECO:0000256" key="3">
    <source>
        <dbReference type="ARBA" id="ARBA00022833"/>
    </source>
</evidence>
<evidence type="ECO:0000256" key="5">
    <source>
        <dbReference type="SAM" id="MobiDB-lite"/>
    </source>
</evidence>
<dbReference type="InterPro" id="IPR019787">
    <property type="entry name" value="Znf_PHD-finger"/>
</dbReference>
<dbReference type="SMART" id="SM00249">
    <property type="entry name" value="PHD"/>
    <property type="match status" value="4"/>
</dbReference>
<feature type="domain" description="PHD-type" evidence="8">
    <location>
        <begin position="1176"/>
        <end position="1285"/>
    </location>
</feature>
<dbReference type="Proteomes" id="UP001324115">
    <property type="component" value="Unassembled WGS sequence"/>
</dbReference>
<feature type="region of interest" description="Disordered" evidence="5">
    <location>
        <begin position="39"/>
        <end position="61"/>
    </location>
</feature>
<feature type="domain" description="PHD-type" evidence="7">
    <location>
        <begin position="1108"/>
        <end position="1157"/>
    </location>
</feature>
<keyword evidence="1" id="KW-0479">Metal-binding</keyword>
<feature type="compositionally biased region" description="Basic and acidic residues" evidence="5">
    <location>
        <begin position="248"/>
        <end position="257"/>
    </location>
</feature>
<feature type="region of interest" description="Disordered" evidence="5">
    <location>
        <begin position="1499"/>
        <end position="1521"/>
    </location>
</feature>
<dbReference type="InterPro" id="IPR011011">
    <property type="entry name" value="Znf_FYVE_PHD"/>
</dbReference>
<dbReference type="InterPro" id="IPR013083">
    <property type="entry name" value="Znf_RING/FYVE/PHD"/>
</dbReference>
<feature type="signal peptide" evidence="6">
    <location>
        <begin position="1"/>
        <end position="18"/>
    </location>
</feature>
<evidence type="ECO:0000259" key="8">
    <source>
        <dbReference type="PROSITE" id="PS51805"/>
    </source>
</evidence>
<keyword evidence="10" id="KW-1185">Reference proteome</keyword>
<reference evidence="9 10" key="1">
    <citation type="journal article" date="2023" name="G3 (Bethesda)">
        <title>A haplotype-resolved chromosome-scale genome for Quercus rubra L. provides insights into the genetics of adaptive traits for red oak species.</title>
        <authorList>
            <person name="Kapoor B."/>
            <person name="Jenkins J."/>
            <person name="Schmutz J."/>
            <person name="Zhebentyayeva T."/>
            <person name="Kuelheim C."/>
            <person name="Coggeshall M."/>
            <person name="Heim C."/>
            <person name="Lasky J.R."/>
            <person name="Leites L."/>
            <person name="Islam-Faridi N."/>
            <person name="Romero-Severson J."/>
            <person name="DeLeo V.L."/>
            <person name="Lucas S.M."/>
            <person name="Lazic D."/>
            <person name="Gailing O."/>
            <person name="Carlson J."/>
            <person name="Staton M."/>
        </authorList>
    </citation>
    <scope>NUCLEOTIDE SEQUENCE [LARGE SCALE GENOMIC DNA]</scope>
    <source>
        <strain evidence="9">Pseudo-F2</strain>
    </source>
</reference>
<dbReference type="PANTHER" id="PTHR13793:SF107">
    <property type="entry name" value="BROMODOMAIN-CONTAINING PROTEIN HOMOLOG"/>
    <property type="match status" value="1"/>
</dbReference>
<gene>
    <name evidence="9" type="ORF">RGQ29_008691</name>
</gene>
<feature type="chain" id="PRO_5042846674" evidence="6">
    <location>
        <begin position="19"/>
        <end position="1521"/>
    </location>
</feature>
<proteinExistence type="predicted"/>
<dbReference type="Pfam" id="PF13831">
    <property type="entry name" value="PHD_2"/>
    <property type="match status" value="2"/>
</dbReference>
<dbReference type="InterPro" id="IPR001965">
    <property type="entry name" value="Znf_PHD"/>
</dbReference>
<dbReference type="Gene3D" id="3.30.40.10">
    <property type="entry name" value="Zinc/RING finger domain, C3HC4 (zinc finger)"/>
    <property type="match status" value="4"/>
</dbReference>
<evidence type="ECO:0000313" key="10">
    <source>
        <dbReference type="Proteomes" id="UP001324115"/>
    </source>
</evidence>
<keyword evidence="2 4" id="KW-0863">Zinc-finger</keyword>
<feature type="compositionally biased region" description="Polar residues" evidence="5">
    <location>
        <begin position="1435"/>
        <end position="1452"/>
    </location>
</feature>
<feature type="region of interest" description="Disordered" evidence="5">
    <location>
        <begin position="707"/>
        <end position="727"/>
    </location>
</feature>
<dbReference type="GO" id="GO:0005634">
    <property type="term" value="C:nucleus"/>
    <property type="evidence" value="ECO:0007669"/>
    <property type="project" value="UniProtKB-ARBA"/>
</dbReference>